<dbReference type="PANTHER" id="PTHR13817:SF102">
    <property type="entry name" value="DOWN SYNDROME CELL ADHESION MOLECULE-LIKE PROTEIN DSCAM2"/>
    <property type="match status" value="1"/>
</dbReference>
<dbReference type="SMART" id="SM00409">
    <property type="entry name" value="IG"/>
    <property type="match status" value="5"/>
</dbReference>
<evidence type="ECO:0000256" key="3">
    <source>
        <dbReference type="ARBA" id="ARBA00022729"/>
    </source>
</evidence>
<dbReference type="PROSITE" id="PS50835">
    <property type="entry name" value="IG_LIKE"/>
    <property type="match status" value="5"/>
</dbReference>
<dbReference type="InterPro" id="IPR007110">
    <property type="entry name" value="Ig-like_dom"/>
</dbReference>
<feature type="signal peptide" evidence="12">
    <location>
        <begin position="1"/>
        <end position="27"/>
    </location>
</feature>
<feature type="chain" id="PRO_5004591507" description="Down syndrome cell adhesion molecule-like protein Dscam2" evidence="12">
    <location>
        <begin position="28"/>
        <end position="1131"/>
    </location>
</feature>
<dbReference type="CDD" id="cd00063">
    <property type="entry name" value="FN3"/>
    <property type="match status" value="4"/>
</dbReference>
<dbReference type="GO" id="GO:0007416">
    <property type="term" value="P:synapse assembly"/>
    <property type="evidence" value="ECO:0007669"/>
    <property type="project" value="TreeGrafter"/>
</dbReference>
<evidence type="ECO:0000256" key="1">
    <source>
        <dbReference type="ARBA" id="ARBA00004479"/>
    </source>
</evidence>
<keyword evidence="8" id="KW-1015">Disulfide bond</keyword>
<dbReference type="KEGG" id="tut:107364094"/>
<dbReference type="PANTHER" id="PTHR13817">
    <property type="entry name" value="TITIN"/>
    <property type="match status" value="1"/>
</dbReference>
<dbReference type="Pfam" id="PF13927">
    <property type="entry name" value="Ig_3"/>
    <property type="match status" value="1"/>
</dbReference>
<feature type="compositionally biased region" description="Polar residues" evidence="10">
    <location>
        <begin position="1040"/>
        <end position="1055"/>
    </location>
</feature>
<feature type="domain" description="Ig-like" evidence="13">
    <location>
        <begin position="314"/>
        <end position="408"/>
    </location>
</feature>
<keyword evidence="9" id="KW-0393">Immunoglobulin domain</keyword>
<dbReference type="Proteomes" id="UP000015104">
    <property type="component" value="Unassembled WGS sequence"/>
</dbReference>
<keyword evidence="5" id="KW-0130">Cell adhesion</keyword>
<dbReference type="FunFam" id="2.60.40.10:FF:000028">
    <property type="entry name" value="Neuronal cell adhesion molecule"/>
    <property type="match status" value="1"/>
</dbReference>
<evidence type="ECO:0000313" key="16">
    <source>
        <dbReference type="Proteomes" id="UP000015104"/>
    </source>
</evidence>
<dbReference type="GO" id="GO:0007156">
    <property type="term" value="P:homophilic cell adhesion via plasma membrane adhesion molecules"/>
    <property type="evidence" value="ECO:0007669"/>
    <property type="project" value="TreeGrafter"/>
</dbReference>
<dbReference type="InterPro" id="IPR050964">
    <property type="entry name" value="Striated_Muscle_Regulatory"/>
</dbReference>
<dbReference type="InterPro" id="IPR036179">
    <property type="entry name" value="Ig-like_dom_sf"/>
</dbReference>
<reference evidence="16" key="1">
    <citation type="submission" date="2011-08" db="EMBL/GenBank/DDBJ databases">
        <authorList>
            <person name="Rombauts S."/>
        </authorList>
    </citation>
    <scope>NUCLEOTIDE SEQUENCE</scope>
    <source>
        <strain evidence="16">London</strain>
    </source>
</reference>
<dbReference type="STRING" id="32264.T1KH79"/>
<dbReference type="FunFam" id="2.60.40.10:FF:000333">
    <property type="entry name" value="Down syndrome cell adhesion molecule"/>
    <property type="match status" value="1"/>
</dbReference>
<dbReference type="HOGENOM" id="CLU_001038_2_1_1"/>
<dbReference type="PROSITE" id="PS50853">
    <property type="entry name" value="FN3"/>
    <property type="match status" value="4"/>
</dbReference>
<comment type="subcellular location">
    <subcellularLocation>
        <location evidence="1">Membrane</location>
        <topology evidence="1">Single-pass type I membrane protein</topology>
    </subcellularLocation>
</comment>
<feature type="domain" description="Fibronectin type-III" evidence="14">
    <location>
        <begin position="614"/>
        <end position="715"/>
    </location>
</feature>
<dbReference type="SUPFAM" id="SSF48726">
    <property type="entry name" value="Immunoglobulin"/>
    <property type="match status" value="5"/>
</dbReference>
<keyword evidence="2 11" id="KW-0812">Transmembrane</keyword>
<dbReference type="GO" id="GO:0030154">
    <property type="term" value="P:cell differentiation"/>
    <property type="evidence" value="ECO:0007669"/>
    <property type="project" value="UniProtKB-ARBA"/>
</dbReference>
<dbReference type="OrthoDB" id="152385at2759"/>
<dbReference type="FunFam" id="2.60.40.10:FF:000104">
    <property type="entry name" value="Down syndrome cell adhesion molecule b"/>
    <property type="match status" value="1"/>
</dbReference>
<dbReference type="GO" id="GO:0016020">
    <property type="term" value="C:membrane"/>
    <property type="evidence" value="ECO:0007669"/>
    <property type="project" value="UniProtKB-SubCell"/>
</dbReference>
<feature type="transmembrane region" description="Helical" evidence="11">
    <location>
        <begin position="922"/>
        <end position="949"/>
    </location>
</feature>
<proteinExistence type="predicted"/>
<evidence type="ECO:0000313" key="15">
    <source>
        <dbReference type="EnsemblMetazoa" id="tetur11g03400.1"/>
    </source>
</evidence>
<reference evidence="15" key="2">
    <citation type="submission" date="2015-06" db="UniProtKB">
        <authorList>
            <consortium name="EnsemblMetazoa"/>
        </authorList>
    </citation>
    <scope>IDENTIFICATION</scope>
</reference>
<organism evidence="15 16">
    <name type="scientific">Tetranychus urticae</name>
    <name type="common">Two-spotted spider mite</name>
    <dbReference type="NCBI Taxonomy" id="32264"/>
    <lineage>
        <taxon>Eukaryota</taxon>
        <taxon>Metazoa</taxon>
        <taxon>Ecdysozoa</taxon>
        <taxon>Arthropoda</taxon>
        <taxon>Chelicerata</taxon>
        <taxon>Arachnida</taxon>
        <taxon>Acari</taxon>
        <taxon>Acariformes</taxon>
        <taxon>Trombidiformes</taxon>
        <taxon>Prostigmata</taxon>
        <taxon>Eleutherengona</taxon>
        <taxon>Raphignathae</taxon>
        <taxon>Tetranychoidea</taxon>
        <taxon>Tetranychidae</taxon>
        <taxon>Tetranychus</taxon>
    </lineage>
</organism>
<feature type="domain" description="Ig-like" evidence="13">
    <location>
        <begin position="127"/>
        <end position="212"/>
    </location>
</feature>
<dbReference type="InterPro" id="IPR003961">
    <property type="entry name" value="FN3_dom"/>
</dbReference>
<dbReference type="OMA" id="YGHILYP"/>
<dbReference type="EnsemblMetazoa" id="tetur11g03400.1">
    <property type="protein sequence ID" value="tetur11g03400.1"/>
    <property type="gene ID" value="tetur11g03400"/>
</dbReference>
<dbReference type="InterPro" id="IPR013098">
    <property type="entry name" value="Ig_I-set"/>
</dbReference>
<dbReference type="EMBL" id="CAEY01000073">
    <property type="status" value="NOT_ANNOTATED_CDS"/>
    <property type="molecule type" value="Genomic_DNA"/>
</dbReference>
<evidence type="ECO:0000256" key="12">
    <source>
        <dbReference type="SAM" id="SignalP"/>
    </source>
</evidence>
<evidence type="ECO:0000256" key="5">
    <source>
        <dbReference type="ARBA" id="ARBA00022889"/>
    </source>
</evidence>
<keyword evidence="3 12" id="KW-0732">Signal</keyword>
<dbReference type="Pfam" id="PF07679">
    <property type="entry name" value="I-set"/>
    <property type="match status" value="4"/>
</dbReference>
<evidence type="ECO:0000256" key="7">
    <source>
        <dbReference type="ARBA" id="ARBA00023136"/>
    </source>
</evidence>
<dbReference type="InterPro" id="IPR013783">
    <property type="entry name" value="Ig-like_fold"/>
</dbReference>
<evidence type="ECO:0000256" key="8">
    <source>
        <dbReference type="ARBA" id="ARBA00023157"/>
    </source>
</evidence>
<feature type="domain" description="Fibronectin type-III" evidence="14">
    <location>
        <begin position="717"/>
        <end position="810"/>
    </location>
</feature>
<evidence type="ECO:0000256" key="10">
    <source>
        <dbReference type="SAM" id="MobiDB-lite"/>
    </source>
</evidence>
<dbReference type="InterPro" id="IPR003599">
    <property type="entry name" value="Ig_sub"/>
</dbReference>
<feature type="domain" description="Ig-like" evidence="13">
    <location>
        <begin position="219"/>
        <end position="309"/>
    </location>
</feature>
<name>T1KH79_TETUR</name>
<gene>
    <name evidence="15" type="primary">107364094</name>
</gene>
<evidence type="ECO:0008006" key="17">
    <source>
        <dbReference type="Google" id="ProtNLM"/>
    </source>
</evidence>
<keyword evidence="6 11" id="KW-1133">Transmembrane helix</keyword>
<feature type="domain" description="Fibronectin type-III" evidence="14">
    <location>
        <begin position="514"/>
        <end position="609"/>
    </location>
</feature>
<dbReference type="Pfam" id="PF00041">
    <property type="entry name" value="fn3"/>
    <property type="match status" value="3"/>
</dbReference>
<dbReference type="eggNOG" id="KOG3510">
    <property type="taxonomic scope" value="Eukaryota"/>
</dbReference>
<evidence type="ECO:0000259" key="14">
    <source>
        <dbReference type="PROSITE" id="PS50853"/>
    </source>
</evidence>
<dbReference type="CDD" id="cd20958">
    <property type="entry name" value="IgI_5_Dscam"/>
    <property type="match status" value="1"/>
</dbReference>
<keyword evidence="7 11" id="KW-0472">Membrane</keyword>
<dbReference type="GO" id="GO:0009653">
    <property type="term" value="P:anatomical structure morphogenesis"/>
    <property type="evidence" value="ECO:0007669"/>
    <property type="project" value="UniProtKB-ARBA"/>
</dbReference>
<evidence type="ECO:0000256" key="9">
    <source>
        <dbReference type="ARBA" id="ARBA00023319"/>
    </source>
</evidence>
<dbReference type="Gene3D" id="2.60.40.10">
    <property type="entry name" value="Immunoglobulins"/>
    <property type="match status" value="9"/>
</dbReference>
<accession>T1KH79</accession>
<evidence type="ECO:0000256" key="11">
    <source>
        <dbReference type="SAM" id="Phobius"/>
    </source>
</evidence>
<keyword evidence="16" id="KW-1185">Reference proteome</keyword>
<dbReference type="AlphaFoldDB" id="T1KH79"/>
<dbReference type="GO" id="GO:0045202">
    <property type="term" value="C:synapse"/>
    <property type="evidence" value="ECO:0007669"/>
    <property type="project" value="TreeGrafter"/>
</dbReference>
<feature type="region of interest" description="Disordered" evidence="10">
    <location>
        <begin position="1035"/>
        <end position="1060"/>
    </location>
</feature>
<keyword evidence="4" id="KW-0677">Repeat</keyword>
<feature type="domain" description="Ig-like" evidence="13">
    <location>
        <begin position="412"/>
        <end position="505"/>
    </location>
</feature>
<dbReference type="Pfam" id="PF25059">
    <property type="entry name" value="FN3_DSCAM-DSCAML_C"/>
    <property type="match status" value="1"/>
</dbReference>
<protein>
    <recommendedName>
        <fullName evidence="17">Down syndrome cell adhesion molecule-like protein Dscam2</fullName>
    </recommendedName>
</protein>
<dbReference type="SMART" id="SM00060">
    <property type="entry name" value="FN3"/>
    <property type="match status" value="4"/>
</dbReference>
<evidence type="ECO:0000259" key="13">
    <source>
        <dbReference type="PROSITE" id="PS50835"/>
    </source>
</evidence>
<evidence type="ECO:0000256" key="2">
    <source>
        <dbReference type="ARBA" id="ARBA00022692"/>
    </source>
</evidence>
<feature type="domain" description="Fibronectin type-III" evidence="14">
    <location>
        <begin position="814"/>
        <end position="908"/>
    </location>
</feature>
<sequence length="1131" mass="126225">MLSSIVKVLAFHYILMLTYSLLSQAYGQAPLLLKRPSNVTVSPDSMVSLRCAAKGNPLPQIMWTTHGYPVSDSARLRIGDYVSSEGSVISFINISRVSVEEGGRYECTAINDLGSESAQSWINVIGPPFIKLMRNLTVVASRPIYINCPYSVYRLSTLSWFKGDRQLPINRRQTVYPNGTLVVHNVFRQEDEGEYKCLVEDKDGRSAERRVSVRVLVAPTIMPFSFGGNLQEGMRASVTCTITTGDVPIDIQWFKNGQPLTLTNDIHLEKVDDFISTLIFKPLKQDHTGIYSCVASNEASSNNHTIHLSVDSPPQWKLEPDDKSVIEGQSLVIDCQAIGKPEPRVLWKKSTDQWSINNYKTIISGSRVQTLVNGSLYFIEITPEDSGSYMCEASNGIGTPLSAVVKVNVHIPARFTERFQSIKAQKGESIELGCVSHGEMAIKIVWSKDGKNVSPLMMQSIFEENNALSNEYISKFLIRSSSRSDSGLYTCTASNLYGSDERKIELIIQDEPDAPNGLKTSKVNSRSFQIQWNEPFNGNNQIKKYIINYKPENGIWETNGKEIIIEPTRSEAMIRGLSPKTSYHIRVRAENDYGKSGWSEIVPVTTDEEVPDNPPSHLQVSATGSTSIRVSWQAPVSKHRSNTVTGYYIGYKKVDDKRSGSFIFKTVKADPSKQHFTEELSGLEKLTKYTIVVQAYNNKGAGPLSEELYVSTTEYDKPSSPNLKILSIGSHNIELAWDPPSDDNPIFGYFVRYKKQDEHTWHENQVAGEVTSNTLIGLDCGSPYHLSLLAYNSMGRGKSSDIVSVKTQGSIPRAPEKESLLTSNSSFLIVHLSAWMDSDCLIDYFSVQYKKDKSELWTKLEEGSLMSDKNLYIKGLEPACWYNIWISARNGAGTTEAEYKIATLTENGEYLHQQGDSSNAQIISLIVPVISSFAILFALIITTFALVYCHNKSRSSSIQYGTSSCGESQPKAECLALDDISMGKPNYMDSYSRSDGPDPEAIYLASPYASSRLGTPMVDSSDQLRECNRPSLNKHLLPRNSLQSSNTYDVPQQRNHPAKSTDELRVSFLECIKQQDEQNNAKRRAQSQANLLWNSHGYSYGHILYPTNSSPLNQNYGFRTQSELLQASLLK</sequence>
<dbReference type="SMART" id="SM00408">
    <property type="entry name" value="IGc2"/>
    <property type="match status" value="5"/>
</dbReference>
<evidence type="ECO:0000256" key="6">
    <source>
        <dbReference type="ARBA" id="ARBA00022989"/>
    </source>
</evidence>
<dbReference type="InterPro" id="IPR003598">
    <property type="entry name" value="Ig_sub2"/>
</dbReference>
<dbReference type="SUPFAM" id="SSF49265">
    <property type="entry name" value="Fibronectin type III"/>
    <property type="match status" value="2"/>
</dbReference>
<dbReference type="InterPro" id="IPR036116">
    <property type="entry name" value="FN3_sf"/>
</dbReference>
<evidence type="ECO:0000256" key="4">
    <source>
        <dbReference type="ARBA" id="ARBA00022737"/>
    </source>
</evidence>
<dbReference type="FunFam" id="2.60.40.10:FF:000017">
    <property type="entry name" value="Down syndrome cell adhesion molecule b"/>
    <property type="match status" value="1"/>
</dbReference>
<feature type="domain" description="Ig-like" evidence="13">
    <location>
        <begin position="30"/>
        <end position="123"/>
    </location>
</feature>
<dbReference type="InterPro" id="IPR056754">
    <property type="entry name" value="DSCAM/DSCAML_C"/>
</dbReference>